<gene>
    <name evidence="1" type="ORF">GCM10010862_16820</name>
</gene>
<dbReference type="Proteomes" id="UP001156691">
    <property type="component" value="Unassembled WGS sequence"/>
</dbReference>
<dbReference type="Gene3D" id="3.40.50.300">
    <property type="entry name" value="P-loop containing nucleotide triphosphate hydrolases"/>
    <property type="match status" value="1"/>
</dbReference>
<dbReference type="EMBL" id="BSNS01000007">
    <property type="protein sequence ID" value="GLQ54423.1"/>
    <property type="molecule type" value="Genomic_DNA"/>
</dbReference>
<dbReference type="SUPFAM" id="SSF52540">
    <property type="entry name" value="P-loop containing nucleoside triphosphate hydrolases"/>
    <property type="match status" value="1"/>
</dbReference>
<evidence type="ECO:0000313" key="1">
    <source>
        <dbReference type="EMBL" id="GLQ54423.1"/>
    </source>
</evidence>
<dbReference type="PIRSF" id="PIRSF007531">
    <property type="entry name" value="CPT"/>
    <property type="match status" value="1"/>
</dbReference>
<proteinExistence type="predicted"/>
<protein>
    <submittedName>
        <fullName evidence="1">Chloramphenicol phosphotransferase</fullName>
    </submittedName>
</protein>
<name>A0ABQ5W3K0_9HYPH</name>
<dbReference type="InterPro" id="IPR012853">
    <property type="entry name" value="CPT"/>
</dbReference>
<organism evidence="1 2">
    <name type="scientific">Devosia nitrariae</name>
    <dbReference type="NCBI Taxonomy" id="2071872"/>
    <lineage>
        <taxon>Bacteria</taxon>
        <taxon>Pseudomonadati</taxon>
        <taxon>Pseudomonadota</taxon>
        <taxon>Alphaproteobacteria</taxon>
        <taxon>Hyphomicrobiales</taxon>
        <taxon>Devosiaceae</taxon>
        <taxon>Devosia</taxon>
    </lineage>
</organism>
<dbReference type="Pfam" id="PF07931">
    <property type="entry name" value="CPT"/>
    <property type="match status" value="1"/>
</dbReference>
<dbReference type="InterPro" id="IPR027417">
    <property type="entry name" value="P-loop_NTPase"/>
</dbReference>
<accession>A0ABQ5W3K0</accession>
<keyword evidence="2" id="KW-1185">Reference proteome</keyword>
<sequence>MTAPGRIVVLNGPPRAGKSSIVAALQARGPWINLGVDVYNRAMPAALMPGVGLRPGGERPDLEPWLPRLYGALYESLAAHSRQGLDVVADLGHHDFYSQPLHLLPDCARRLAGLPALLVGVTAPIETILERRRANARGGFYTVDDTIVQRWQEAVHEPGIYDLTVDTAAMTPEQCAEAIVPIFADPPEPSAFSRLAASEA</sequence>
<reference evidence="2" key="1">
    <citation type="journal article" date="2019" name="Int. J. Syst. Evol. Microbiol.">
        <title>The Global Catalogue of Microorganisms (GCM) 10K type strain sequencing project: providing services to taxonomists for standard genome sequencing and annotation.</title>
        <authorList>
            <consortium name="The Broad Institute Genomics Platform"/>
            <consortium name="The Broad Institute Genome Sequencing Center for Infectious Disease"/>
            <person name="Wu L."/>
            <person name="Ma J."/>
        </authorList>
    </citation>
    <scope>NUCLEOTIDE SEQUENCE [LARGE SCALE GENOMIC DNA]</scope>
    <source>
        <strain evidence="2">NBRC 112416</strain>
    </source>
</reference>
<evidence type="ECO:0000313" key="2">
    <source>
        <dbReference type="Proteomes" id="UP001156691"/>
    </source>
</evidence>
<comment type="caution">
    <text evidence="1">The sequence shown here is derived from an EMBL/GenBank/DDBJ whole genome shotgun (WGS) entry which is preliminary data.</text>
</comment>